<evidence type="ECO:0000313" key="5">
    <source>
        <dbReference type="Proteomes" id="UP000050502"/>
    </source>
</evidence>
<reference evidence="3 5" key="2">
    <citation type="submission" date="2015-07" db="EMBL/GenBank/DDBJ databases">
        <title>Whole genome sequence of Ardenticatena maritima DSM 23922.</title>
        <authorList>
            <person name="Hemp J."/>
            <person name="Ward L.M."/>
            <person name="Pace L.A."/>
            <person name="Fischer W.W."/>
        </authorList>
    </citation>
    <scope>NUCLEOTIDE SEQUENCE [LARGE SCALE GENOMIC DNA]</scope>
    <source>
        <strain evidence="3 5">110S</strain>
    </source>
</reference>
<dbReference type="STRING" id="872965.SE16_12555"/>
<keyword evidence="1" id="KW-0812">Transmembrane</keyword>
<dbReference type="EMBL" id="BBZA01000048">
    <property type="protein sequence ID" value="GAP62323.1"/>
    <property type="molecule type" value="Genomic_DNA"/>
</dbReference>
<keyword evidence="1" id="KW-1133">Transmembrane helix</keyword>
<reference evidence="2 4" key="1">
    <citation type="journal article" date="2015" name="Genome Announc.">
        <title>Draft Genome Sequence of a Heterotrophic Facultative Anaerobic Thermophilic Bacterium, Ardenticatena maritima Strain 110ST.</title>
        <authorList>
            <person name="Kawaichi S."/>
            <person name="Yoshida T."/>
            <person name="Sako Y."/>
            <person name="Nakamura R."/>
        </authorList>
    </citation>
    <scope>NUCLEOTIDE SEQUENCE [LARGE SCALE GENOMIC DNA]</scope>
    <source>
        <strain evidence="2 4">110S</strain>
    </source>
</reference>
<feature type="transmembrane region" description="Helical" evidence="1">
    <location>
        <begin position="122"/>
        <end position="145"/>
    </location>
</feature>
<evidence type="ECO:0000256" key="1">
    <source>
        <dbReference type="SAM" id="Phobius"/>
    </source>
</evidence>
<evidence type="ECO:0000313" key="4">
    <source>
        <dbReference type="Proteomes" id="UP000037784"/>
    </source>
</evidence>
<dbReference type="EMBL" id="LGKN01000006">
    <property type="protein sequence ID" value="KPL87311.1"/>
    <property type="molecule type" value="Genomic_DNA"/>
</dbReference>
<dbReference type="AlphaFoldDB" id="A0A0M8K5S2"/>
<gene>
    <name evidence="2" type="ORF">ARMA_0746</name>
    <name evidence="3" type="ORF">SE16_12555</name>
</gene>
<feature type="transmembrane region" description="Helical" evidence="1">
    <location>
        <begin position="91"/>
        <end position="110"/>
    </location>
</feature>
<feature type="transmembrane region" description="Helical" evidence="1">
    <location>
        <begin position="21"/>
        <end position="41"/>
    </location>
</feature>
<dbReference type="RefSeq" id="WP_054492261.1">
    <property type="nucleotide sequence ID" value="NZ_BBZA01000048.1"/>
</dbReference>
<proteinExistence type="predicted"/>
<keyword evidence="1" id="KW-0472">Membrane</keyword>
<dbReference type="InParanoid" id="A0A0M8K5S2"/>
<feature type="transmembrane region" description="Helical" evidence="1">
    <location>
        <begin position="61"/>
        <end position="84"/>
    </location>
</feature>
<comment type="caution">
    <text evidence="2">The sequence shown here is derived from an EMBL/GenBank/DDBJ whole genome shotgun (WGS) entry which is preliminary data.</text>
</comment>
<name>A0A0M8K5S2_9CHLR</name>
<dbReference type="Proteomes" id="UP000050502">
    <property type="component" value="Unassembled WGS sequence"/>
</dbReference>
<accession>A0A0M8K5S2</accession>
<protein>
    <submittedName>
        <fullName evidence="2">Uncharacterized protein</fullName>
    </submittedName>
</protein>
<evidence type="ECO:0000313" key="2">
    <source>
        <dbReference type="EMBL" id="GAP62323.1"/>
    </source>
</evidence>
<dbReference type="Proteomes" id="UP000037784">
    <property type="component" value="Unassembled WGS sequence"/>
</dbReference>
<evidence type="ECO:0000313" key="3">
    <source>
        <dbReference type="EMBL" id="KPL87311.1"/>
    </source>
</evidence>
<organism evidence="2 4">
    <name type="scientific">Ardenticatena maritima</name>
    <dbReference type="NCBI Taxonomy" id="872965"/>
    <lineage>
        <taxon>Bacteria</taxon>
        <taxon>Bacillati</taxon>
        <taxon>Chloroflexota</taxon>
        <taxon>Ardenticatenia</taxon>
        <taxon>Ardenticatenales</taxon>
        <taxon>Ardenticatenaceae</taxon>
        <taxon>Ardenticatena</taxon>
    </lineage>
</organism>
<keyword evidence="4" id="KW-1185">Reference proteome</keyword>
<reference evidence="4" key="3">
    <citation type="submission" date="2015-08" db="EMBL/GenBank/DDBJ databases">
        <title>Draft Genome Sequence of a Heterotrophic Facultative Anaerobic Bacterium Ardenticatena maritima Strain 110S.</title>
        <authorList>
            <person name="Kawaichi S."/>
            <person name="Yoshida T."/>
            <person name="Sako Y."/>
            <person name="Nakamura R."/>
        </authorList>
    </citation>
    <scope>NUCLEOTIDE SEQUENCE [LARGE SCALE GENOMIC DNA]</scope>
    <source>
        <strain evidence="4">110S</strain>
    </source>
</reference>
<sequence length="151" mass="16954">MTTPTHPPDTLPEDLQRPLRVLDILLLAQTIMLAALAYLLSTPTQPNRLLHSLLIAEPAEPWRASGIFFAAAALLAFIATLLFARRHSWGWHIALFLQTILLSVGLFIYFFTPPNSDAPPFIYIVLAVAAFITFYLNIFGARFMFTQPAER</sequence>